<dbReference type="HOGENOM" id="CLU_912337_0_0_1"/>
<keyword evidence="3" id="KW-1185">Reference proteome</keyword>
<feature type="region of interest" description="Disordered" evidence="1">
    <location>
        <begin position="1"/>
        <end position="27"/>
    </location>
</feature>
<dbReference type="Proteomes" id="UP000053424">
    <property type="component" value="Unassembled WGS sequence"/>
</dbReference>
<organism evidence="2 3">
    <name type="scientific">Hebeloma cylindrosporum</name>
    <dbReference type="NCBI Taxonomy" id="76867"/>
    <lineage>
        <taxon>Eukaryota</taxon>
        <taxon>Fungi</taxon>
        <taxon>Dikarya</taxon>
        <taxon>Basidiomycota</taxon>
        <taxon>Agaricomycotina</taxon>
        <taxon>Agaricomycetes</taxon>
        <taxon>Agaricomycetidae</taxon>
        <taxon>Agaricales</taxon>
        <taxon>Agaricineae</taxon>
        <taxon>Hymenogastraceae</taxon>
        <taxon>Hebeloma</taxon>
    </lineage>
</organism>
<protein>
    <submittedName>
        <fullName evidence="2">Uncharacterized protein</fullName>
    </submittedName>
</protein>
<dbReference type="OrthoDB" id="9922773at2759"/>
<name>A0A0C2XC50_HEBCY</name>
<evidence type="ECO:0000313" key="2">
    <source>
        <dbReference type="EMBL" id="KIM35508.1"/>
    </source>
</evidence>
<dbReference type="AlphaFoldDB" id="A0A0C2XC50"/>
<gene>
    <name evidence="2" type="ORF">M413DRAFT_14514</name>
</gene>
<feature type="compositionally biased region" description="Basic and acidic residues" evidence="1">
    <location>
        <begin position="1"/>
        <end position="18"/>
    </location>
</feature>
<evidence type="ECO:0000256" key="1">
    <source>
        <dbReference type="SAM" id="MobiDB-lite"/>
    </source>
</evidence>
<sequence length="305" mass="34709">MHDYPKVIKSGIDEEGQHPKSPNVTGPNGIATLLHRISGPELLERLLDVSMANEYNLRVRTGEEFLSDLYVKRRGGLNSQIGFIDDRGKWAQPGVRYRISPEPKESPFRIGKWVPLSTSIMGSGWGGTDMWIREQGAAVAKAICDLEWNVSKREAGSRRMVEETSRETCSAEEVEKEEYSVRKAKYGANHFRVEEKMAMQAYHKWRMACRAGCACQSEDLMSNRFPKSILTLYESIIVRHLREGSHLREIVLDQYYMQYSADLVWARVYDTISELASPTSHSALKSFKHTPTPRILEGTQLLTPN</sequence>
<evidence type="ECO:0000313" key="3">
    <source>
        <dbReference type="Proteomes" id="UP000053424"/>
    </source>
</evidence>
<reference evidence="2 3" key="1">
    <citation type="submission" date="2014-04" db="EMBL/GenBank/DDBJ databases">
        <authorList>
            <consortium name="DOE Joint Genome Institute"/>
            <person name="Kuo A."/>
            <person name="Gay G."/>
            <person name="Dore J."/>
            <person name="Kohler A."/>
            <person name="Nagy L.G."/>
            <person name="Floudas D."/>
            <person name="Copeland A."/>
            <person name="Barry K.W."/>
            <person name="Cichocki N."/>
            <person name="Veneault-Fourrey C."/>
            <person name="LaButti K."/>
            <person name="Lindquist E.A."/>
            <person name="Lipzen A."/>
            <person name="Lundell T."/>
            <person name="Morin E."/>
            <person name="Murat C."/>
            <person name="Sun H."/>
            <person name="Tunlid A."/>
            <person name="Henrissat B."/>
            <person name="Grigoriev I.V."/>
            <person name="Hibbett D.S."/>
            <person name="Martin F."/>
            <person name="Nordberg H.P."/>
            <person name="Cantor M.N."/>
            <person name="Hua S.X."/>
        </authorList>
    </citation>
    <scope>NUCLEOTIDE SEQUENCE [LARGE SCALE GENOMIC DNA]</scope>
    <source>
        <strain evidence="3">h7</strain>
    </source>
</reference>
<reference evidence="3" key="2">
    <citation type="submission" date="2015-01" db="EMBL/GenBank/DDBJ databases">
        <title>Evolutionary Origins and Diversification of the Mycorrhizal Mutualists.</title>
        <authorList>
            <consortium name="DOE Joint Genome Institute"/>
            <consortium name="Mycorrhizal Genomics Consortium"/>
            <person name="Kohler A."/>
            <person name="Kuo A."/>
            <person name="Nagy L.G."/>
            <person name="Floudas D."/>
            <person name="Copeland A."/>
            <person name="Barry K.W."/>
            <person name="Cichocki N."/>
            <person name="Veneault-Fourrey C."/>
            <person name="LaButti K."/>
            <person name="Lindquist E.A."/>
            <person name="Lipzen A."/>
            <person name="Lundell T."/>
            <person name="Morin E."/>
            <person name="Murat C."/>
            <person name="Riley R."/>
            <person name="Ohm R."/>
            <person name="Sun H."/>
            <person name="Tunlid A."/>
            <person name="Henrissat B."/>
            <person name="Grigoriev I.V."/>
            <person name="Hibbett D.S."/>
            <person name="Martin F."/>
        </authorList>
    </citation>
    <scope>NUCLEOTIDE SEQUENCE [LARGE SCALE GENOMIC DNA]</scope>
    <source>
        <strain evidence="3">h7</strain>
    </source>
</reference>
<accession>A0A0C2XC50</accession>
<proteinExistence type="predicted"/>
<dbReference type="EMBL" id="KN831819">
    <property type="protein sequence ID" value="KIM35508.1"/>
    <property type="molecule type" value="Genomic_DNA"/>
</dbReference>